<dbReference type="AlphaFoldDB" id="A0A2R5G1A1"/>
<evidence type="ECO:0000256" key="2">
    <source>
        <dbReference type="ARBA" id="ARBA00022723"/>
    </source>
</evidence>
<keyword evidence="2" id="KW-0479">Metal-binding</keyword>
<dbReference type="PANTHER" id="PTHR46233">
    <property type="entry name" value="HYDROXYACYLGLUTATHIONE HYDROLASE GLOC"/>
    <property type="match status" value="1"/>
</dbReference>
<accession>A0A2R5G1A1</accession>
<organism evidence="7 8">
    <name type="scientific">Hondaea fermentalgiana</name>
    <dbReference type="NCBI Taxonomy" id="2315210"/>
    <lineage>
        <taxon>Eukaryota</taxon>
        <taxon>Sar</taxon>
        <taxon>Stramenopiles</taxon>
        <taxon>Bigyra</taxon>
        <taxon>Labyrinthulomycetes</taxon>
        <taxon>Thraustochytrida</taxon>
        <taxon>Thraustochytriidae</taxon>
        <taxon>Hondaea</taxon>
    </lineage>
</organism>
<dbReference type="GO" id="GO:0016787">
    <property type="term" value="F:hydrolase activity"/>
    <property type="evidence" value="ECO:0007669"/>
    <property type="project" value="UniProtKB-KW"/>
</dbReference>
<dbReference type="Gene3D" id="3.60.15.10">
    <property type="entry name" value="Ribonuclease Z/Hydroxyacylglutathione hydrolase-like"/>
    <property type="match status" value="1"/>
</dbReference>
<reference evidence="7 8" key="1">
    <citation type="submission" date="2017-12" db="EMBL/GenBank/DDBJ databases">
        <title>Sequencing, de novo assembly and annotation of complete genome of a new Thraustochytrid species, strain FCC1311.</title>
        <authorList>
            <person name="Sedici K."/>
            <person name="Godart F."/>
            <person name="Aiese Cigliano R."/>
            <person name="Sanseverino W."/>
            <person name="Barakat M."/>
            <person name="Ortet P."/>
            <person name="Marechal E."/>
            <person name="Cagnac O."/>
            <person name="Amato A."/>
        </authorList>
    </citation>
    <scope>NUCLEOTIDE SEQUENCE [LARGE SCALE GENOMIC DNA]</scope>
</reference>
<feature type="domain" description="Metallo-beta-lactamase" evidence="6">
    <location>
        <begin position="29"/>
        <end position="218"/>
    </location>
</feature>
<dbReference type="InterPro" id="IPR036866">
    <property type="entry name" value="RibonucZ/Hydroxyglut_hydro"/>
</dbReference>
<dbReference type="OrthoDB" id="17458at2759"/>
<evidence type="ECO:0000313" key="8">
    <source>
        <dbReference type="Proteomes" id="UP000241890"/>
    </source>
</evidence>
<dbReference type="SUPFAM" id="SSF56281">
    <property type="entry name" value="Metallo-hydrolase/oxidoreductase"/>
    <property type="match status" value="1"/>
</dbReference>
<dbReference type="InterPro" id="IPR051453">
    <property type="entry name" value="MBL_Glyoxalase_II"/>
</dbReference>
<evidence type="ECO:0000256" key="5">
    <source>
        <dbReference type="SAM" id="MobiDB-lite"/>
    </source>
</evidence>
<keyword evidence="4" id="KW-0862">Zinc</keyword>
<keyword evidence="3" id="KW-0378">Hydrolase</keyword>
<keyword evidence="8" id="KW-1185">Reference proteome</keyword>
<proteinExistence type="predicted"/>
<dbReference type="InParanoid" id="A0A2R5G1A1"/>
<evidence type="ECO:0000259" key="6">
    <source>
        <dbReference type="SMART" id="SM00849"/>
    </source>
</evidence>
<evidence type="ECO:0000256" key="4">
    <source>
        <dbReference type="ARBA" id="ARBA00022833"/>
    </source>
</evidence>
<dbReference type="Pfam" id="PF00753">
    <property type="entry name" value="Lactamase_B"/>
    <property type="match status" value="1"/>
</dbReference>
<evidence type="ECO:0000313" key="7">
    <source>
        <dbReference type="EMBL" id="GBG24305.1"/>
    </source>
</evidence>
<evidence type="ECO:0000256" key="1">
    <source>
        <dbReference type="ARBA" id="ARBA00001947"/>
    </source>
</evidence>
<name>A0A2R5G1A1_9STRA</name>
<dbReference type="SMART" id="SM00849">
    <property type="entry name" value="Lactamase_B"/>
    <property type="match status" value="1"/>
</dbReference>
<gene>
    <name evidence="7" type="ORF">FCC1311_002161</name>
</gene>
<dbReference type="EMBL" id="BEYU01000005">
    <property type="protein sequence ID" value="GBG24305.1"/>
    <property type="molecule type" value="Genomic_DNA"/>
</dbReference>
<feature type="region of interest" description="Disordered" evidence="5">
    <location>
        <begin position="214"/>
        <end position="236"/>
    </location>
</feature>
<protein>
    <submittedName>
        <fullName evidence="7">Metallo-beta-lactamase domain-containing protein 2</fullName>
    </submittedName>
</protein>
<dbReference type="PANTHER" id="PTHR46233:SF3">
    <property type="entry name" value="HYDROXYACYLGLUTATHIONE HYDROLASE GLOC"/>
    <property type="match status" value="1"/>
</dbReference>
<sequence>MVQRRAFSEAARKLMDRVAISGAPVTPLSMNQWVVACKETRKAAIIDGGAPTAEEWKTFQNWLTAQDFTLEMILQTHAHYDHVAGLGLVEEIFEDKMPDMYLHSDDFVNYRDAESSVRNMGFELPKPLPSESVFTDLKDMKQVALGSLVFDILHTPGHAPGHVCFYERDMELLIGGDMIFRGAIGRTDLPHSSPDDMAASLRLLHKEVSDDATILPGHGDVTQMGAERANNPMLSA</sequence>
<dbReference type="Proteomes" id="UP000241890">
    <property type="component" value="Unassembled WGS sequence"/>
</dbReference>
<evidence type="ECO:0000256" key="3">
    <source>
        <dbReference type="ARBA" id="ARBA00022801"/>
    </source>
</evidence>
<comment type="caution">
    <text evidence="7">The sequence shown here is derived from an EMBL/GenBank/DDBJ whole genome shotgun (WGS) entry which is preliminary data.</text>
</comment>
<dbReference type="InterPro" id="IPR001279">
    <property type="entry name" value="Metallo-B-lactamas"/>
</dbReference>
<comment type="cofactor">
    <cofactor evidence="1">
        <name>Zn(2+)</name>
        <dbReference type="ChEBI" id="CHEBI:29105"/>
    </cofactor>
</comment>
<dbReference type="GO" id="GO:0046872">
    <property type="term" value="F:metal ion binding"/>
    <property type="evidence" value="ECO:0007669"/>
    <property type="project" value="UniProtKB-KW"/>
</dbReference>